<dbReference type="InterPro" id="IPR032675">
    <property type="entry name" value="LRR_dom_sf"/>
</dbReference>
<evidence type="ECO:0000313" key="2">
    <source>
        <dbReference type="Proteomes" id="UP000325577"/>
    </source>
</evidence>
<accession>A0A5J5BIR9</accession>
<dbReference type="Gene3D" id="3.80.10.10">
    <property type="entry name" value="Ribonuclease Inhibitor"/>
    <property type="match status" value="1"/>
</dbReference>
<sequence length="243" mass="27335">MQAMGWAWLTRSQRPLVVWLRCKESLEHVHVGPSHVAKLVPRPLMDFGNVGRARQWLMAMCNYMCSWACLEAAGGASWGSSVHNGRIEINSKLAFSGIFKNKSSHTWGGTKPFLWLQKALALIGKLNRDLGGSSRINWSCFSLEELQANENSIEELPSSVCNLVHLKSICLNNNNVKQIPQNLLKDCKALQNTSLHDNPISMDQFQQVEGFHEFEARRKKKFDKQIDSNVMISSKGLDEGVDP</sequence>
<protein>
    <submittedName>
        <fullName evidence="1">Uncharacterized protein</fullName>
    </submittedName>
</protein>
<dbReference type="AlphaFoldDB" id="A0A5J5BIR9"/>
<dbReference type="Proteomes" id="UP000325577">
    <property type="component" value="Linkage Group LG13"/>
</dbReference>
<gene>
    <name evidence="1" type="ORF">F0562_024851</name>
</gene>
<reference evidence="1 2" key="1">
    <citation type="submission" date="2019-09" db="EMBL/GenBank/DDBJ databases">
        <title>A chromosome-level genome assembly of the Chinese tupelo Nyssa sinensis.</title>
        <authorList>
            <person name="Yang X."/>
            <person name="Kang M."/>
            <person name="Yang Y."/>
            <person name="Xiong H."/>
            <person name="Wang M."/>
            <person name="Zhang Z."/>
            <person name="Wang Z."/>
            <person name="Wu H."/>
            <person name="Ma T."/>
            <person name="Liu J."/>
            <person name="Xi Z."/>
        </authorList>
    </citation>
    <scope>NUCLEOTIDE SEQUENCE [LARGE SCALE GENOMIC DNA]</scope>
    <source>
        <strain evidence="1">J267</strain>
        <tissue evidence="1">Leaf</tissue>
    </source>
</reference>
<proteinExistence type="predicted"/>
<keyword evidence="2" id="KW-1185">Reference proteome</keyword>
<dbReference type="EMBL" id="CM018036">
    <property type="protein sequence ID" value="KAA8541011.1"/>
    <property type="molecule type" value="Genomic_DNA"/>
</dbReference>
<name>A0A5J5BIR9_9ASTE</name>
<dbReference type="OrthoDB" id="676979at2759"/>
<dbReference type="SUPFAM" id="SSF52058">
    <property type="entry name" value="L domain-like"/>
    <property type="match status" value="1"/>
</dbReference>
<evidence type="ECO:0000313" key="1">
    <source>
        <dbReference type="EMBL" id="KAA8541011.1"/>
    </source>
</evidence>
<organism evidence="1 2">
    <name type="scientific">Nyssa sinensis</name>
    <dbReference type="NCBI Taxonomy" id="561372"/>
    <lineage>
        <taxon>Eukaryota</taxon>
        <taxon>Viridiplantae</taxon>
        <taxon>Streptophyta</taxon>
        <taxon>Embryophyta</taxon>
        <taxon>Tracheophyta</taxon>
        <taxon>Spermatophyta</taxon>
        <taxon>Magnoliopsida</taxon>
        <taxon>eudicotyledons</taxon>
        <taxon>Gunneridae</taxon>
        <taxon>Pentapetalae</taxon>
        <taxon>asterids</taxon>
        <taxon>Cornales</taxon>
        <taxon>Nyssaceae</taxon>
        <taxon>Nyssa</taxon>
    </lineage>
</organism>